<protein>
    <recommendedName>
        <fullName evidence="2">F-box domain-containing protein</fullName>
    </recommendedName>
</protein>
<evidence type="ECO:0000259" key="2">
    <source>
        <dbReference type="PROSITE" id="PS50181"/>
    </source>
</evidence>
<name>A0A9W8QCA0_AKAMU</name>
<dbReference type="InterPro" id="IPR001810">
    <property type="entry name" value="F-box_dom"/>
</dbReference>
<dbReference type="KEGG" id="amus:LMH87_009898"/>
<dbReference type="GeneID" id="80897057"/>
<evidence type="ECO:0000313" key="4">
    <source>
        <dbReference type="Proteomes" id="UP001144673"/>
    </source>
</evidence>
<dbReference type="RefSeq" id="XP_056054068.1">
    <property type="nucleotide sequence ID" value="XM_056196973.1"/>
</dbReference>
<dbReference type="PROSITE" id="PS50181">
    <property type="entry name" value="FBOX"/>
    <property type="match status" value="1"/>
</dbReference>
<dbReference type="InterPro" id="IPR036047">
    <property type="entry name" value="F-box-like_dom_sf"/>
</dbReference>
<dbReference type="EMBL" id="JAJHUN010000008">
    <property type="protein sequence ID" value="KAJ4153410.1"/>
    <property type="molecule type" value="Genomic_DNA"/>
</dbReference>
<keyword evidence="4" id="KW-1185">Reference proteome</keyword>
<reference evidence="3" key="1">
    <citation type="journal article" date="2023" name="Access Microbiol">
        <title>De-novo genome assembly for Akanthomyces muscarius, a biocontrol agent of insect agricultural pests.</title>
        <authorList>
            <person name="Erdos Z."/>
            <person name="Studholme D.J."/>
            <person name="Raymond B."/>
            <person name="Sharma M."/>
        </authorList>
    </citation>
    <scope>NUCLEOTIDE SEQUENCE</scope>
    <source>
        <strain evidence="3">Ve6</strain>
    </source>
</reference>
<evidence type="ECO:0000256" key="1">
    <source>
        <dbReference type="SAM" id="MobiDB-lite"/>
    </source>
</evidence>
<gene>
    <name evidence="3" type="ORF">LMH87_009898</name>
</gene>
<dbReference type="AlphaFoldDB" id="A0A9W8QCA0"/>
<accession>A0A9W8QCA0</accession>
<comment type="caution">
    <text evidence="3">The sequence shown here is derived from an EMBL/GenBank/DDBJ whole genome shotgun (WGS) entry which is preliminary data.</text>
</comment>
<dbReference type="Proteomes" id="UP001144673">
    <property type="component" value="Chromosome 5"/>
</dbReference>
<evidence type="ECO:0000313" key="3">
    <source>
        <dbReference type="EMBL" id="KAJ4153410.1"/>
    </source>
</evidence>
<dbReference type="SUPFAM" id="SSF81383">
    <property type="entry name" value="F-box domain"/>
    <property type="match status" value="1"/>
</dbReference>
<feature type="region of interest" description="Disordered" evidence="1">
    <location>
        <begin position="1"/>
        <end position="20"/>
    </location>
</feature>
<feature type="domain" description="F-box" evidence="2">
    <location>
        <begin position="30"/>
        <end position="76"/>
    </location>
</feature>
<feature type="compositionally biased region" description="Low complexity" evidence="1">
    <location>
        <begin position="9"/>
        <end position="20"/>
    </location>
</feature>
<sequence length="130" mass="14483">MQSTSAELPPAAAGHGPAPSAPCSTAEAAALELMSLPTEIHLAVAQHLIYPDALSLKHTSRHFRSLVRTDIQLKVAWLLERRRLHLECPNSHRCDLGSDLRFCRGSVSLLMRRRRMHFESAAVGYFFPIL</sequence>
<dbReference type="Pfam" id="PF00646">
    <property type="entry name" value="F-box"/>
    <property type="match status" value="1"/>
</dbReference>
<proteinExistence type="predicted"/>
<organism evidence="3 4">
    <name type="scientific">Akanthomyces muscarius</name>
    <name type="common">Entomopathogenic fungus</name>
    <name type="synonym">Lecanicillium muscarium</name>
    <dbReference type="NCBI Taxonomy" id="2231603"/>
    <lineage>
        <taxon>Eukaryota</taxon>
        <taxon>Fungi</taxon>
        <taxon>Dikarya</taxon>
        <taxon>Ascomycota</taxon>
        <taxon>Pezizomycotina</taxon>
        <taxon>Sordariomycetes</taxon>
        <taxon>Hypocreomycetidae</taxon>
        <taxon>Hypocreales</taxon>
        <taxon>Cordycipitaceae</taxon>
        <taxon>Akanthomyces</taxon>
    </lineage>
</organism>